<evidence type="ECO:0000259" key="9">
    <source>
        <dbReference type="Pfam" id="PF02224"/>
    </source>
</evidence>
<dbReference type="OrthoDB" id="9807434at2"/>
<evidence type="ECO:0000256" key="7">
    <source>
        <dbReference type="ARBA" id="ARBA00048478"/>
    </source>
</evidence>
<dbReference type="GO" id="GO:0005524">
    <property type="term" value="F:ATP binding"/>
    <property type="evidence" value="ECO:0007669"/>
    <property type="project" value="UniProtKB-UniRule"/>
</dbReference>
<feature type="binding site" evidence="8">
    <location>
        <begin position="17"/>
        <end position="25"/>
    </location>
    <ligand>
        <name>ATP</name>
        <dbReference type="ChEBI" id="CHEBI:30616"/>
    </ligand>
</feature>
<dbReference type="CDD" id="cd02020">
    <property type="entry name" value="CMPK"/>
    <property type="match status" value="1"/>
</dbReference>
<comment type="catalytic activity">
    <reaction evidence="7 8">
        <text>CMP + ATP = CDP + ADP</text>
        <dbReference type="Rhea" id="RHEA:11600"/>
        <dbReference type="ChEBI" id="CHEBI:30616"/>
        <dbReference type="ChEBI" id="CHEBI:58069"/>
        <dbReference type="ChEBI" id="CHEBI:60377"/>
        <dbReference type="ChEBI" id="CHEBI:456216"/>
        <dbReference type="EC" id="2.7.4.25"/>
    </reaction>
</comment>
<dbReference type="AlphaFoldDB" id="A0A225NEM4"/>
<dbReference type="GO" id="GO:0036431">
    <property type="term" value="F:dCMP kinase activity"/>
    <property type="evidence" value="ECO:0007669"/>
    <property type="project" value="InterPro"/>
</dbReference>
<comment type="subcellular location">
    <subcellularLocation>
        <location evidence="8">Cytoplasm</location>
    </subcellularLocation>
</comment>
<dbReference type="Pfam" id="PF02224">
    <property type="entry name" value="Cytidylate_kin"/>
    <property type="match status" value="1"/>
</dbReference>
<dbReference type="RefSeq" id="WP_088651673.1">
    <property type="nucleotide sequence ID" value="NZ_AQQR01000011.1"/>
</dbReference>
<dbReference type="EC" id="2.7.4.25" evidence="8"/>
<evidence type="ECO:0000256" key="8">
    <source>
        <dbReference type="HAMAP-Rule" id="MF_00238"/>
    </source>
</evidence>
<name>A0A225NEM4_9RHOB</name>
<evidence type="ECO:0000313" key="10">
    <source>
        <dbReference type="EMBL" id="OWU70535.1"/>
    </source>
</evidence>
<dbReference type="SUPFAM" id="SSF52540">
    <property type="entry name" value="P-loop containing nucleoside triphosphate hydrolases"/>
    <property type="match status" value="1"/>
</dbReference>
<evidence type="ECO:0000256" key="2">
    <source>
        <dbReference type="ARBA" id="ARBA00022679"/>
    </source>
</evidence>
<evidence type="ECO:0000313" key="11">
    <source>
        <dbReference type="Proteomes" id="UP000215377"/>
    </source>
</evidence>
<dbReference type="HAMAP" id="MF_00238">
    <property type="entry name" value="Cytidyl_kinase_type1"/>
    <property type="match status" value="1"/>
</dbReference>
<evidence type="ECO:0000256" key="6">
    <source>
        <dbReference type="ARBA" id="ARBA00047615"/>
    </source>
</evidence>
<dbReference type="Gene3D" id="3.40.50.300">
    <property type="entry name" value="P-loop containing nucleotide triphosphate hydrolases"/>
    <property type="match status" value="1"/>
</dbReference>
<comment type="caution">
    <text evidence="10">The sequence shown here is derived from an EMBL/GenBank/DDBJ whole genome shotgun (WGS) entry which is preliminary data.</text>
</comment>
<accession>A0A225NEM4</accession>
<dbReference type="InterPro" id="IPR011994">
    <property type="entry name" value="Cytidylate_kinase_dom"/>
</dbReference>
<keyword evidence="2 8" id="KW-0808">Transferase</keyword>
<sequence>MSDETTFTGPFTVALDGPAASGKGTIGRALAATFGFEYLDTGLLYRAVGARMNEGMDPVEAAETLEAGVLDDPALRTSEAGQAASKAAALPAVRDALRDFQTAFSRRLGGAVLDGRDIGTVICPQAEVKIFVTASAEARATRRYRELAARDPEISYETVLADIEARDERDMNRSDAPLRQAEGALRLDTTEMSIDDAVAAATRAVAERLKT</sequence>
<protein>
    <recommendedName>
        <fullName evidence="8">Cytidylate kinase</fullName>
        <shortName evidence="8">CK</shortName>
        <ecNumber evidence="8">2.7.4.25</ecNumber>
    </recommendedName>
    <alternativeName>
        <fullName evidence="8">Cytidine monophosphate kinase</fullName>
        <shortName evidence="8">CMP kinase</shortName>
    </alternativeName>
</protein>
<gene>
    <name evidence="8" type="primary">cmk</name>
    <name evidence="10" type="ORF">ATO3_19925</name>
</gene>
<keyword evidence="3 8" id="KW-0547">Nucleotide-binding</keyword>
<dbReference type="GO" id="GO:0005737">
    <property type="term" value="C:cytoplasm"/>
    <property type="evidence" value="ECO:0007669"/>
    <property type="project" value="UniProtKB-SubCell"/>
</dbReference>
<reference evidence="10 11" key="1">
    <citation type="submission" date="2013-04" db="EMBL/GenBank/DDBJ databases">
        <title>Oceanicola sp. 22II1-22F33 Genome Sequencing.</title>
        <authorList>
            <person name="Lai Q."/>
            <person name="Li G."/>
            <person name="Shao Z."/>
        </authorList>
    </citation>
    <scope>NUCLEOTIDE SEQUENCE [LARGE SCALE GENOMIC DNA]</scope>
    <source>
        <strain evidence="10 11">22II1-22F33</strain>
    </source>
</reference>
<evidence type="ECO:0000256" key="4">
    <source>
        <dbReference type="ARBA" id="ARBA00022777"/>
    </source>
</evidence>
<keyword evidence="4 8" id="KW-0418">Kinase</keyword>
<keyword evidence="5 8" id="KW-0067">ATP-binding</keyword>
<proteinExistence type="inferred from homology"/>
<comment type="similarity">
    <text evidence="1 8">Belongs to the cytidylate kinase family. Type 1 subfamily.</text>
</comment>
<keyword evidence="11" id="KW-1185">Reference proteome</keyword>
<evidence type="ECO:0000256" key="5">
    <source>
        <dbReference type="ARBA" id="ARBA00022840"/>
    </source>
</evidence>
<dbReference type="GO" id="GO:0006220">
    <property type="term" value="P:pyrimidine nucleotide metabolic process"/>
    <property type="evidence" value="ECO:0007669"/>
    <property type="project" value="UniProtKB-UniRule"/>
</dbReference>
<organism evidence="10 11">
    <name type="scientific">Marinibacterium profundimaris</name>
    <dbReference type="NCBI Taxonomy" id="1679460"/>
    <lineage>
        <taxon>Bacteria</taxon>
        <taxon>Pseudomonadati</taxon>
        <taxon>Pseudomonadota</taxon>
        <taxon>Alphaproteobacteria</taxon>
        <taxon>Rhodobacterales</taxon>
        <taxon>Paracoccaceae</taxon>
        <taxon>Marinibacterium</taxon>
    </lineage>
</organism>
<dbReference type="GO" id="GO:0036430">
    <property type="term" value="F:CMP kinase activity"/>
    <property type="evidence" value="ECO:0007669"/>
    <property type="project" value="RHEA"/>
</dbReference>
<dbReference type="InterPro" id="IPR003136">
    <property type="entry name" value="Cytidylate_kin"/>
</dbReference>
<dbReference type="InterPro" id="IPR027417">
    <property type="entry name" value="P-loop_NTPase"/>
</dbReference>
<comment type="catalytic activity">
    <reaction evidence="6 8">
        <text>dCMP + ATP = dCDP + ADP</text>
        <dbReference type="Rhea" id="RHEA:25094"/>
        <dbReference type="ChEBI" id="CHEBI:30616"/>
        <dbReference type="ChEBI" id="CHEBI:57566"/>
        <dbReference type="ChEBI" id="CHEBI:58593"/>
        <dbReference type="ChEBI" id="CHEBI:456216"/>
        <dbReference type="EC" id="2.7.4.25"/>
    </reaction>
</comment>
<dbReference type="Proteomes" id="UP000215377">
    <property type="component" value="Unassembled WGS sequence"/>
</dbReference>
<dbReference type="EMBL" id="AQQR01000011">
    <property type="protein sequence ID" value="OWU70535.1"/>
    <property type="molecule type" value="Genomic_DNA"/>
</dbReference>
<keyword evidence="8" id="KW-0963">Cytoplasm</keyword>
<evidence type="ECO:0000256" key="1">
    <source>
        <dbReference type="ARBA" id="ARBA00009427"/>
    </source>
</evidence>
<feature type="domain" description="Cytidylate kinase" evidence="9">
    <location>
        <begin position="13"/>
        <end position="205"/>
    </location>
</feature>
<evidence type="ECO:0000256" key="3">
    <source>
        <dbReference type="ARBA" id="ARBA00022741"/>
    </source>
</evidence>